<protein>
    <recommendedName>
        <fullName evidence="1">Calcineurin-like phosphoesterase domain-containing protein</fullName>
    </recommendedName>
</protein>
<dbReference type="Proteomes" id="UP000662747">
    <property type="component" value="Chromosome"/>
</dbReference>
<dbReference type="Pfam" id="PF00149">
    <property type="entry name" value="Metallophos"/>
    <property type="match status" value="1"/>
</dbReference>
<evidence type="ECO:0000313" key="2">
    <source>
        <dbReference type="EMBL" id="QSQ21681.1"/>
    </source>
</evidence>
<dbReference type="EMBL" id="CP071090">
    <property type="protein sequence ID" value="QSQ21681.1"/>
    <property type="molecule type" value="Genomic_DNA"/>
</dbReference>
<proteinExistence type="predicted"/>
<dbReference type="SUPFAM" id="SSF49758">
    <property type="entry name" value="Calpain large subunit, middle domain (domain III)"/>
    <property type="match status" value="1"/>
</dbReference>
<dbReference type="SUPFAM" id="SSF56300">
    <property type="entry name" value="Metallo-dependent phosphatases"/>
    <property type="match status" value="1"/>
</dbReference>
<name>A0ABX7NTE5_9BACT</name>
<organism evidence="2 3">
    <name type="scientific">Pyxidicoccus parkwayensis</name>
    <dbReference type="NCBI Taxonomy" id="2813578"/>
    <lineage>
        <taxon>Bacteria</taxon>
        <taxon>Pseudomonadati</taxon>
        <taxon>Myxococcota</taxon>
        <taxon>Myxococcia</taxon>
        <taxon>Myxococcales</taxon>
        <taxon>Cystobacterineae</taxon>
        <taxon>Myxococcaceae</taxon>
        <taxon>Pyxidicoccus</taxon>
    </lineage>
</organism>
<evidence type="ECO:0000259" key="1">
    <source>
        <dbReference type="Pfam" id="PF00149"/>
    </source>
</evidence>
<dbReference type="Gene3D" id="2.60.20.10">
    <property type="entry name" value="Crystallins"/>
    <property type="match status" value="1"/>
</dbReference>
<dbReference type="RefSeq" id="WP_206723258.1">
    <property type="nucleotide sequence ID" value="NZ_CP071090.1"/>
</dbReference>
<dbReference type="Gene3D" id="2.60.120.380">
    <property type="match status" value="1"/>
</dbReference>
<dbReference type="InterPro" id="IPR011024">
    <property type="entry name" value="G_crystallin-like"/>
</dbReference>
<dbReference type="InterPro" id="IPR036213">
    <property type="entry name" value="Calpain_III_sf"/>
</dbReference>
<gene>
    <name evidence="2" type="ORF">JY651_42070</name>
</gene>
<dbReference type="InterPro" id="IPR004843">
    <property type="entry name" value="Calcineurin-like_PHP"/>
</dbReference>
<accession>A0ABX7NTE5</accession>
<dbReference type="InterPro" id="IPR029052">
    <property type="entry name" value="Metallo-depent_PP-like"/>
</dbReference>
<sequence>MLLSAVLVLPLAARADSKGSAWVSSTGRSYENPRFRLNLSAPATVTLDLMSSVDTYLYLLNQDGSQLLAQDDDSGDGYNSRVTVSLGAGRYLLVAATYSAGQRGDFTLTSSQGSLSYCFQAYADVNFSGASNTFCEGGSQPFQNDAYSSIRVPKGLRVRAFEHSGGVGLARTYYQDAPNVGALYNDMISSFSWSNFQTNDFFMVFASDPQFSWKHCNDGGGPLCDRENQTFAGWSDEDLARYYNTNVVNGINWVKNQVGEYRFGGLVVNGDLTEFGKQDVDLGDYINIYEHGVQSNVYLGLGNHDYSNNVNDCYENQCATGMVWYFKDQVWTLNTTRFDYSESGVYYEFPSNRKNHSGSLGYSWDIGNVHFVQLNNYPTYTRDWNGWNFSEARRDYFSIQSAINWLRADLQDATSRGQELVVNMHDWGSGASTETMSALNDFPVSAVYAGHWHGTYGRYETRGMNDGKAMPVFLAGSAHMGTFLVTRFVGGKMYTWVMQADQFNGGQLRVLYNGNSYVAASTPGLFDTCSGCARYYQDVFDMR</sequence>
<reference evidence="2 3" key="1">
    <citation type="submission" date="2021-02" db="EMBL/GenBank/DDBJ databases">
        <title>De Novo genome assembly of isolated myxobacteria.</title>
        <authorList>
            <person name="Stevens D.C."/>
        </authorList>
    </citation>
    <scope>NUCLEOTIDE SEQUENCE [LARGE SCALE GENOMIC DNA]</scope>
    <source>
        <strain evidence="3">SCPEA02</strain>
    </source>
</reference>
<dbReference type="Gene3D" id="3.60.21.10">
    <property type="match status" value="1"/>
</dbReference>
<dbReference type="SUPFAM" id="SSF49695">
    <property type="entry name" value="gamma-Crystallin-like"/>
    <property type="match status" value="1"/>
</dbReference>
<keyword evidence="3" id="KW-1185">Reference proteome</keyword>
<evidence type="ECO:0000313" key="3">
    <source>
        <dbReference type="Proteomes" id="UP000662747"/>
    </source>
</evidence>
<feature type="domain" description="Calcineurin-like phosphoesterase" evidence="1">
    <location>
        <begin position="265"/>
        <end position="453"/>
    </location>
</feature>